<protein>
    <submittedName>
        <fullName evidence="1">Uncharacterized protein</fullName>
    </submittedName>
</protein>
<proteinExistence type="predicted"/>
<reference evidence="1" key="1">
    <citation type="submission" date="2019-07" db="EMBL/GenBank/DDBJ databases">
        <authorList>
            <person name="Dittberner H."/>
        </authorList>
    </citation>
    <scope>NUCLEOTIDE SEQUENCE [LARGE SCALE GENOMIC DNA]</scope>
</reference>
<dbReference type="AlphaFoldDB" id="A0A565ASC4"/>
<comment type="caution">
    <text evidence="1">The sequence shown here is derived from an EMBL/GenBank/DDBJ whole genome shotgun (WGS) entry which is preliminary data.</text>
</comment>
<dbReference type="Proteomes" id="UP000489600">
    <property type="component" value="Unassembled WGS sequence"/>
</dbReference>
<gene>
    <name evidence="1" type="ORF">ANE_LOCUS2743</name>
</gene>
<accession>A0A565ASC4</accession>
<evidence type="ECO:0000313" key="2">
    <source>
        <dbReference type="Proteomes" id="UP000489600"/>
    </source>
</evidence>
<name>A0A565ASC4_9BRAS</name>
<keyword evidence="2" id="KW-1185">Reference proteome</keyword>
<evidence type="ECO:0000313" key="1">
    <source>
        <dbReference type="EMBL" id="VVA92298.1"/>
    </source>
</evidence>
<organism evidence="1 2">
    <name type="scientific">Arabis nemorensis</name>
    <dbReference type="NCBI Taxonomy" id="586526"/>
    <lineage>
        <taxon>Eukaryota</taxon>
        <taxon>Viridiplantae</taxon>
        <taxon>Streptophyta</taxon>
        <taxon>Embryophyta</taxon>
        <taxon>Tracheophyta</taxon>
        <taxon>Spermatophyta</taxon>
        <taxon>Magnoliopsida</taxon>
        <taxon>eudicotyledons</taxon>
        <taxon>Gunneridae</taxon>
        <taxon>Pentapetalae</taxon>
        <taxon>rosids</taxon>
        <taxon>malvids</taxon>
        <taxon>Brassicales</taxon>
        <taxon>Brassicaceae</taxon>
        <taxon>Arabideae</taxon>
        <taxon>Arabis</taxon>
    </lineage>
</organism>
<sequence length="57" mass="6325">MDQTLTNSPRPVPTVQISDTTVPLEAQAPALLDNTGPSSRRQIPTRLRNLTRFRAQP</sequence>
<dbReference type="EMBL" id="CABITT030000001">
    <property type="protein sequence ID" value="VVA92298.1"/>
    <property type="molecule type" value="Genomic_DNA"/>
</dbReference>